<evidence type="ECO:0000256" key="9">
    <source>
        <dbReference type="ARBA" id="ARBA00037892"/>
    </source>
</evidence>
<dbReference type="GeneID" id="103720320"/>
<sequence>MGCLSNEPALEDMAIPVINLRELDGERRTETMSLLHEACEKWGFFWVENHGINKALMEKVKRLVNSHYEEFLKQSFYESELAKELGPLTKASEVDWQSTYFIRHQPESNDVNDVPGHEIEFWTPSFDYCSKAMEGYIRQLIELAERLAEVMSENLGLEKCYLKKAFSPPFVGAEVAKYPQCPHPELVMGLRARTDAGGISLLLQDDMVPGLEFFKDGKWVPITPAKDNRIFVNLGDQVEVISNGLYKSILHRVVADKDGSRLSIATFYNPGANAIISPAPKLLYPGGYRFKDYLDYYTGAKFSDKGARFQTIKDMFK</sequence>
<evidence type="ECO:0000256" key="10">
    <source>
        <dbReference type="ARBA" id="ARBA00039090"/>
    </source>
</evidence>
<evidence type="ECO:0000256" key="1">
    <source>
        <dbReference type="ARBA" id="ARBA00001962"/>
    </source>
</evidence>
<organism evidence="16 17">
    <name type="scientific">Phoenix dactylifera</name>
    <name type="common">Date palm</name>
    <dbReference type="NCBI Taxonomy" id="42345"/>
    <lineage>
        <taxon>Eukaryota</taxon>
        <taxon>Viridiplantae</taxon>
        <taxon>Streptophyta</taxon>
        <taxon>Embryophyta</taxon>
        <taxon>Tracheophyta</taxon>
        <taxon>Spermatophyta</taxon>
        <taxon>Magnoliopsida</taxon>
        <taxon>Liliopsida</taxon>
        <taxon>Arecaceae</taxon>
        <taxon>Coryphoideae</taxon>
        <taxon>Phoeniceae</taxon>
        <taxon>Phoenix</taxon>
    </lineage>
</organism>
<dbReference type="Pfam" id="PF14226">
    <property type="entry name" value="DIOX_N"/>
    <property type="match status" value="1"/>
</dbReference>
<dbReference type="GO" id="GO:0031418">
    <property type="term" value="F:L-ascorbic acid binding"/>
    <property type="evidence" value="ECO:0007669"/>
    <property type="project" value="UniProtKB-KW"/>
</dbReference>
<evidence type="ECO:0000313" key="17">
    <source>
        <dbReference type="RefSeq" id="XP_038987193.1"/>
    </source>
</evidence>
<evidence type="ECO:0000256" key="12">
    <source>
        <dbReference type="ARBA" id="ARBA00050579"/>
    </source>
</evidence>
<dbReference type="GO" id="GO:0046872">
    <property type="term" value="F:metal ion binding"/>
    <property type="evidence" value="ECO:0007669"/>
    <property type="project" value="UniProtKB-KW"/>
</dbReference>
<dbReference type="OrthoDB" id="288590at2759"/>
<reference evidence="17" key="2">
    <citation type="submission" date="2025-08" db="UniProtKB">
        <authorList>
            <consortium name="RefSeq"/>
        </authorList>
    </citation>
    <scope>IDENTIFICATION</scope>
    <source>
        <tissue evidence="17">Young leaves</tissue>
    </source>
</reference>
<comment type="catalytic activity">
    <reaction evidence="12">
        <text>1-aminocyclopropane-1-carboxylate + L-ascorbate + O2 = ethene + L-dehydroascorbate + hydrogen cyanide + CO2 + 2 H2O</text>
        <dbReference type="Rhea" id="RHEA:23640"/>
        <dbReference type="ChEBI" id="CHEBI:15377"/>
        <dbReference type="ChEBI" id="CHEBI:15379"/>
        <dbReference type="ChEBI" id="CHEBI:16526"/>
        <dbReference type="ChEBI" id="CHEBI:18153"/>
        <dbReference type="ChEBI" id="CHEBI:18407"/>
        <dbReference type="ChEBI" id="CHEBI:38290"/>
        <dbReference type="ChEBI" id="CHEBI:58360"/>
        <dbReference type="ChEBI" id="CHEBI:58539"/>
        <dbReference type="EC" id="1.14.17.4"/>
    </reaction>
</comment>
<dbReference type="Pfam" id="PF03171">
    <property type="entry name" value="2OG-FeII_Oxy"/>
    <property type="match status" value="1"/>
</dbReference>
<dbReference type="GO" id="GO:0009835">
    <property type="term" value="P:fruit ripening"/>
    <property type="evidence" value="ECO:0007669"/>
    <property type="project" value="UniProtKB-KW"/>
</dbReference>
<dbReference type="RefSeq" id="XP_038987193.1">
    <property type="nucleotide sequence ID" value="XM_039131265.1"/>
</dbReference>
<dbReference type="GO" id="GO:0009815">
    <property type="term" value="F:1-aminocyclopropane-1-carboxylate oxidase activity"/>
    <property type="evidence" value="ECO:0007669"/>
    <property type="project" value="UniProtKB-EC"/>
</dbReference>
<evidence type="ECO:0000256" key="6">
    <source>
        <dbReference type="ARBA" id="ARBA00023002"/>
    </source>
</evidence>
<dbReference type="EC" id="1.14.17.4" evidence="10"/>
<evidence type="ECO:0000256" key="13">
    <source>
        <dbReference type="ARBA" id="ARBA00069667"/>
    </source>
</evidence>
<evidence type="ECO:0000259" key="15">
    <source>
        <dbReference type="PROSITE" id="PS51471"/>
    </source>
</evidence>
<comment type="cofactor">
    <cofactor evidence="1">
        <name>Fe cation</name>
        <dbReference type="ChEBI" id="CHEBI:24875"/>
    </cofactor>
</comment>
<dbReference type="PANTHER" id="PTHR47991">
    <property type="entry name" value="OXOGLUTARATE/IRON-DEPENDENT DIOXYGENASE"/>
    <property type="match status" value="1"/>
</dbReference>
<comment type="similarity">
    <text evidence="2 14">Belongs to the iron/ascorbate-dependent oxidoreductase family.</text>
</comment>
<dbReference type="InterPro" id="IPR005123">
    <property type="entry name" value="Oxoglu/Fe-dep_dioxygenase_dom"/>
</dbReference>
<evidence type="ECO:0000256" key="4">
    <source>
        <dbReference type="ARBA" id="ARBA00022723"/>
    </source>
</evidence>
<keyword evidence="16" id="KW-1185">Reference proteome</keyword>
<keyword evidence="5" id="KW-0847">Vitamin C</keyword>
<dbReference type="KEGG" id="pda:103720320"/>
<dbReference type="AlphaFoldDB" id="A0A8B9ATF5"/>
<feature type="domain" description="Fe2OG dioxygenase" evidence="15">
    <location>
        <begin position="169"/>
        <end position="270"/>
    </location>
</feature>
<comment type="pathway">
    <text evidence="9">Alkene biosynthesis; ethylene biosynthesis via S-adenosyl-L-methionine; ethylene from S-adenosyl-L-methionine: step 2/2.</text>
</comment>
<dbReference type="PROSITE" id="PS51471">
    <property type="entry name" value="FE2OG_OXY"/>
    <property type="match status" value="1"/>
</dbReference>
<evidence type="ECO:0000256" key="11">
    <source>
        <dbReference type="ARBA" id="ARBA00041616"/>
    </source>
</evidence>
<dbReference type="FunFam" id="2.60.120.330:FF:000010">
    <property type="entry name" value="1-aminocyclopropane-1-carboxylate oxidase 1"/>
    <property type="match status" value="1"/>
</dbReference>
<keyword evidence="4 14" id="KW-0479">Metal-binding</keyword>
<gene>
    <name evidence="17" type="primary">LOC103720320</name>
</gene>
<dbReference type="GO" id="GO:0009693">
    <property type="term" value="P:ethylene biosynthetic process"/>
    <property type="evidence" value="ECO:0007669"/>
    <property type="project" value="UniProtKB-KW"/>
</dbReference>
<evidence type="ECO:0000256" key="7">
    <source>
        <dbReference type="ARBA" id="ARBA00023004"/>
    </source>
</evidence>
<dbReference type="Proteomes" id="UP000228380">
    <property type="component" value="Chromosome 11"/>
</dbReference>
<dbReference type="InterPro" id="IPR026992">
    <property type="entry name" value="DIOX_N"/>
</dbReference>
<keyword evidence="6 14" id="KW-0560">Oxidoreductase</keyword>
<dbReference type="Gene3D" id="2.60.120.330">
    <property type="entry name" value="B-lactam Antibiotic, Isopenicillin N Synthase, Chain"/>
    <property type="match status" value="1"/>
</dbReference>
<dbReference type="InterPro" id="IPR044861">
    <property type="entry name" value="IPNS-like_FE2OG_OXY"/>
</dbReference>
<reference evidence="16" key="1">
    <citation type="journal article" date="2019" name="Nat. Commun.">
        <title>Genome-wide association mapping of date palm fruit traits.</title>
        <authorList>
            <person name="Hazzouri K.M."/>
            <person name="Gros-Balthazard M."/>
            <person name="Flowers J.M."/>
            <person name="Copetti D."/>
            <person name="Lemansour A."/>
            <person name="Lebrun M."/>
            <person name="Masmoudi K."/>
            <person name="Ferrand S."/>
            <person name="Dhar M.I."/>
            <person name="Fresquez Z.A."/>
            <person name="Rosas U."/>
            <person name="Zhang J."/>
            <person name="Talag J."/>
            <person name="Lee S."/>
            <person name="Kudrna D."/>
            <person name="Powell R.F."/>
            <person name="Leitch I.J."/>
            <person name="Krueger R.R."/>
            <person name="Wing R.A."/>
            <person name="Amiri K.M.A."/>
            <person name="Purugganan M.D."/>
        </authorList>
    </citation>
    <scope>NUCLEOTIDE SEQUENCE [LARGE SCALE GENOMIC DNA]</scope>
    <source>
        <strain evidence="16">cv. Khalas</strain>
    </source>
</reference>
<evidence type="ECO:0000256" key="5">
    <source>
        <dbReference type="ARBA" id="ARBA00022896"/>
    </source>
</evidence>
<name>A0A8B9ATF5_PHODC</name>
<keyword evidence="8" id="KW-0292">Fruit ripening</keyword>
<evidence type="ECO:0000256" key="2">
    <source>
        <dbReference type="ARBA" id="ARBA00008056"/>
    </source>
</evidence>
<evidence type="ECO:0000256" key="3">
    <source>
        <dbReference type="ARBA" id="ARBA00022666"/>
    </source>
</evidence>
<evidence type="ECO:0000256" key="14">
    <source>
        <dbReference type="RuleBase" id="RU003682"/>
    </source>
</evidence>
<dbReference type="InterPro" id="IPR027443">
    <property type="entry name" value="IPNS-like_sf"/>
</dbReference>
<protein>
    <recommendedName>
        <fullName evidence="13">1-aminocyclopropane-1-carboxylate oxidase</fullName>
        <ecNumber evidence="10">1.14.17.4</ecNumber>
    </recommendedName>
    <alternativeName>
        <fullName evidence="11">Ethylene-forming enzyme</fullName>
    </alternativeName>
</protein>
<accession>A0A8B9ATF5</accession>
<dbReference type="SUPFAM" id="SSF51197">
    <property type="entry name" value="Clavaminate synthase-like"/>
    <property type="match status" value="1"/>
</dbReference>
<proteinExistence type="inferred from homology"/>
<evidence type="ECO:0000256" key="8">
    <source>
        <dbReference type="ARBA" id="ARBA00033478"/>
    </source>
</evidence>
<keyword evidence="3" id="KW-0266">Ethylene biosynthesis</keyword>
<keyword evidence="7 14" id="KW-0408">Iron</keyword>
<dbReference type="InterPro" id="IPR050295">
    <property type="entry name" value="Plant_2OG-oxidoreductases"/>
</dbReference>
<evidence type="ECO:0000313" key="16">
    <source>
        <dbReference type="Proteomes" id="UP000228380"/>
    </source>
</evidence>